<comment type="caution">
    <text evidence="5">The sequence shown here is derived from an EMBL/GenBank/DDBJ whole genome shotgun (WGS) entry which is preliminary data.</text>
</comment>
<dbReference type="InterPro" id="IPR011990">
    <property type="entry name" value="TPR-like_helical_dom_sf"/>
</dbReference>
<evidence type="ECO:0000256" key="3">
    <source>
        <dbReference type="PROSITE-ProRule" id="PRU00339"/>
    </source>
</evidence>
<keyword evidence="6" id="KW-1185">Reference proteome</keyword>
<dbReference type="Proteomes" id="UP000661077">
    <property type="component" value="Unassembled WGS sequence"/>
</dbReference>
<name>A0ABS1WX00_9GAMM</name>
<reference evidence="5 6" key="1">
    <citation type="journal article" date="2021" name="Int. J. Syst. Evol. Microbiol.">
        <title>Steroidobacter gossypii sp. nov., isolated from soil of cotton cropping field.</title>
        <authorList>
            <person name="Huang R."/>
            <person name="Yang S."/>
            <person name="Zhen C."/>
            <person name="Liu W."/>
        </authorList>
    </citation>
    <scope>NUCLEOTIDE SEQUENCE [LARGE SCALE GENOMIC DNA]</scope>
    <source>
        <strain evidence="5 6">S1-65</strain>
    </source>
</reference>
<dbReference type="Pfam" id="PF13414">
    <property type="entry name" value="TPR_11"/>
    <property type="match status" value="1"/>
</dbReference>
<dbReference type="InterPro" id="IPR019734">
    <property type="entry name" value="TPR_rpt"/>
</dbReference>
<dbReference type="SUPFAM" id="SSF46955">
    <property type="entry name" value="Putative DNA-binding domain"/>
    <property type="match status" value="1"/>
</dbReference>
<evidence type="ECO:0000313" key="6">
    <source>
        <dbReference type="Proteomes" id="UP000661077"/>
    </source>
</evidence>
<sequence>MQTFSVQDVERVLRLSRSTIRGLIKTGFVQPSRGPKRQLQFSFQDLIVLRAARALLEAKISRRRINRSLEDLRRRLPEQMPLSGLSISAIGDRVVVRDGKNHFQVDDGQYVLGLDVSVENGVIRVVEHKEAPAPAAPSAETADDWFDKGLRLEDADAKAAQAAYERAVELEPDCVAAWINLGRLHHARHDEKKAEIVYRRGIQECGPNPTLMFNLGVVLEDLGRIDDAIEAYQAALSEDPNMADGHFNLARLYEAQGKEQHAIRHLGQYRRLMSSSESR</sequence>
<dbReference type="Pfam" id="PF13432">
    <property type="entry name" value="TPR_16"/>
    <property type="match status" value="1"/>
</dbReference>
<dbReference type="Pfam" id="PF13411">
    <property type="entry name" value="MerR_1"/>
    <property type="match status" value="1"/>
</dbReference>
<dbReference type="InterPro" id="IPR009061">
    <property type="entry name" value="DNA-bd_dom_put_sf"/>
</dbReference>
<evidence type="ECO:0000313" key="5">
    <source>
        <dbReference type="EMBL" id="MBM0105505.1"/>
    </source>
</evidence>
<feature type="domain" description="HTH merR-type" evidence="4">
    <location>
        <begin position="4"/>
        <end position="70"/>
    </location>
</feature>
<organism evidence="5 6">
    <name type="scientific">Steroidobacter gossypii</name>
    <dbReference type="NCBI Taxonomy" id="2805490"/>
    <lineage>
        <taxon>Bacteria</taxon>
        <taxon>Pseudomonadati</taxon>
        <taxon>Pseudomonadota</taxon>
        <taxon>Gammaproteobacteria</taxon>
        <taxon>Steroidobacterales</taxon>
        <taxon>Steroidobacteraceae</taxon>
        <taxon>Steroidobacter</taxon>
    </lineage>
</organism>
<evidence type="ECO:0000259" key="4">
    <source>
        <dbReference type="Pfam" id="PF13411"/>
    </source>
</evidence>
<protein>
    <submittedName>
        <fullName evidence="5">Tetratricopeptide repeat protein</fullName>
    </submittedName>
</protein>
<gene>
    <name evidence="5" type="ORF">JM946_12135</name>
</gene>
<dbReference type="PROSITE" id="PS50293">
    <property type="entry name" value="TPR_REGION"/>
    <property type="match status" value="1"/>
</dbReference>
<dbReference type="Gene3D" id="1.10.1660.10">
    <property type="match status" value="1"/>
</dbReference>
<evidence type="ECO:0000256" key="1">
    <source>
        <dbReference type="ARBA" id="ARBA00022737"/>
    </source>
</evidence>
<dbReference type="PROSITE" id="PS50005">
    <property type="entry name" value="TPR"/>
    <property type="match status" value="1"/>
</dbReference>
<accession>A0ABS1WX00</accession>
<dbReference type="PANTHER" id="PTHR45586:SF1">
    <property type="entry name" value="LIPOPOLYSACCHARIDE ASSEMBLY PROTEIN B"/>
    <property type="match status" value="1"/>
</dbReference>
<dbReference type="InterPro" id="IPR051012">
    <property type="entry name" value="CellSynth/LPSAsmb/PSIAsmb"/>
</dbReference>
<keyword evidence="2 3" id="KW-0802">TPR repeat</keyword>
<dbReference type="SUPFAM" id="SSF48452">
    <property type="entry name" value="TPR-like"/>
    <property type="match status" value="1"/>
</dbReference>
<proteinExistence type="predicted"/>
<dbReference type="InterPro" id="IPR000551">
    <property type="entry name" value="MerR-type_HTH_dom"/>
</dbReference>
<dbReference type="RefSeq" id="WP_203167544.1">
    <property type="nucleotide sequence ID" value="NZ_JAEVLS010000002.1"/>
</dbReference>
<feature type="repeat" description="TPR" evidence="3">
    <location>
        <begin position="209"/>
        <end position="242"/>
    </location>
</feature>
<keyword evidence="1" id="KW-0677">Repeat</keyword>
<dbReference type="Gene3D" id="1.25.40.10">
    <property type="entry name" value="Tetratricopeptide repeat domain"/>
    <property type="match status" value="1"/>
</dbReference>
<dbReference type="EMBL" id="JAEVLS010000002">
    <property type="protein sequence ID" value="MBM0105505.1"/>
    <property type="molecule type" value="Genomic_DNA"/>
</dbReference>
<dbReference type="SMART" id="SM00028">
    <property type="entry name" value="TPR"/>
    <property type="match status" value="3"/>
</dbReference>
<evidence type="ECO:0000256" key="2">
    <source>
        <dbReference type="ARBA" id="ARBA00022803"/>
    </source>
</evidence>
<dbReference type="PANTHER" id="PTHR45586">
    <property type="entry name" value="TPR REPEAT-CONTAINING PROTEIN PA4667"/>
    <property type="match status" value="1"/>
</dbReference>